<evidence type="ECO:0000313" key="3">
    <source>
        <dbReference type="Proteomes" id="UP000886885"/>
    </source>
</evidence>
<accession>A0A8X8DJE4</accession>
<dbReference type="GO" id="GO:0045087">
    <property type="term" value="P:innate immune response"/>
    <property type="evidence" value="ECO:0007669"/>
    <property type="project" value="InterPro"/>
</dbReference>
<evidence type="ECO:0000256" key="1">
    <source>
        <dbReference type="SAM" id="MobiDB-lite"/>
    </source>
</evidence>
<dbReference type="GO" id="GO:0050793">
    <property type="term" value="P:regulation of developmental process"/>
    <property type="evidence" value="ECO:0007669"/>
    <property type="project" value="InterPro"/>
</dbReference>
<dbReference type="PANTHER" id="PTHR34663">
    <property type="entry name" value="OS06G0637400 PROTEIN"/>
    <property type="match status" value="1"/>
</dbReference>
<proteinExistence type="predicted"/>
<protein>
    <submittedName>
        <fullName evidence="2">Uncharacterized protein</fullName>
    </submittedName>
</protein>
<reference evidence="2" key="1">
    <citation type="journal article" date="2020" name="bioRxiv">
        <title>Hybrid origin of Populus tomentosa Carr. identified through genome sequencing and phylogenomic analysis.</title>
        <authorList>
            <person name="An X."/>
            <person name="Gao K."/>
            <person name="Chen Z."/>
            <person name="Li J."/>
            <person name="Yang X."/>
            <person name="Yang X."/>
            <person name="Zhou J."/>
            <person name="Guo T."/>
            <person name="Zhao T."/>
            <person name="Huang S."/>
            <person name="Miao D."/>
            <person name="Khan W.U."/>
            <person name="Rao P."/>
            <person name="Ye M."/>
            <person name="Lei B."/>
            <person name="Liao W."/>
            <person name="Wang J."/>
            <person name="Ji L."/>
            <person name="Li Y."/>
            <person name="Guo B."/>
            <person name="Mustafa N.S."/>
            <person name="Li S."/>
            <person name="Yun Q."/>
            <person name="Keller S.R."/>
            <person name="Mao J."/>
            <person name="Zhang R."/>
            <person name="Strauss S.H."/>
        </authorList>
    </citation>
    <scope>NUCLEOTIDE SEQUENCE</scope>
    <source>
        <strain evidence="2">GM15</strain>
        <tissue evidence="2">Leaf</tissue>
    </source>
</reference>
<dbReference type="AlphaFoldDB" id="A0A8X8DJE4"/>
<sequence length="207" mass="23468">MGSYYRARKDVTYLRCYKSTLLSVFYMLLDSKFPCIYTLPQALLTFETLVLSYHLKMSRELRSLCFLYLWFSSTVLFQSEARHLNGLKVASSSKNMEYSFTRLVLRGIKQSGPSQGGPGHRSGNAQLLGQPANSGPSPGVGHKYSVLVKLDAGFFHFVAEVNSFYLSACTRLPFQHQKMTRQARASQQVDVLHAALGFNRLSMKFRR</sequence>
<dbReference type="OrthoDB" id="1936010at2759"/>
<dbReference type="Proteomes" id="UP000886885">
    <property type="component" value="Chromosome 1A"/>
</dbReference>
<gene>
    <name evidence="2" type="ORF">POTOM_002325</name>
</gene>
<evidence type="ECO:0000313" key="2">
    <source>
        <dbReference type="EMBL" id="KAG6793134.1"/>
    </source>
</evidence>
<dbReference type="EMBL" id="JAAWWB010000001">
    <property type="protein sequence ID" value="KAG6793134.1"/>
    <property type="molecule type" value="Genomic_DNA"/>
</dbReference>
<keyword evidence="3" id="KW-1185">Reference proteome</keyword>
<dbReference type="InterPro" id="IPR044700">
    <property type="entry name" value="PIP2/PIPL1"/>
</dbReference>
<comment type="caution">
    <text evidence="2">The sequence shown here is derived from an EMBL/GenBank/DDBJ whole genome shotgun (WGS) entry which is preliminary data.</text>
</comment>
<feature type="region of interest" description="Disordered" evidence="1">
    <location>
        <begin position="111"/>
        <end position="136"/>
    </location>
</feature>
<organism evidence="2 3">
    <name type="scientific">Populus tomentosa</name>
    <name type="common">Chinese white poplar</name>
    <dbReference type="NCBI Taxonomy" id="118781"/>
    <lineage>
        <taxon>Eukaryota</taxon>
        <taxon>Viridiplantae</taxon>
        <taxon>Streptophyta</taxon>
        <taxon>Embryophyta</taxon>
        <taxon>Tracheophyta</taxon>
        <taxon>Spermatophyta</taxon>
        <taxon>Magnoliopsida</taxon>
        <taxon>eudicotyledons</taxon>
        <taxon>Gunneridae</taxon>
        <taxon>Pentapetalae</taxon>
        <taxon>rosids</taxon>
        <taxon>fabids</taxon>
        <taxon>Malpighiales</taxon>
        <taxon>Salicaceae</taxon>
        <taxon>Saliceae</taxon>
        <taxon>Populus</taxon>
    </lineage>
</organism>
<dbReference type="PANTHER" id="PTHR34663:SF15">
    <property type="match status" value="1"/>
</dbReference>
<name>A0A8X8DJE4_POPTO</name>
<feature type="compositionally biased region" description="Polar residues" evidence="1">
    <location>
        <begin position="123"/>
        <end position="136"/>
    </location>
</feature>